<dbReference type="AlphaFoldDB" id="A0AAN9S7H5"/>
<keyword evidence="3" id="KW-1185">Reference proteome</keyword>
<evidence type="ECO:0000313" key="2">
    <source>
        <dbReference type="EMBL" id="KAK7390441.1"/>
    </source>
</evidence>
<dbReference type="GO" id="GO:0080044">
    <property type="term" value="F:quercetin 7-O-glucosyltransferase activity"/>
    <property type="evidence" value="ECO:0007669"/>
    <property type="project" value="TreeGrafter"/>
</dbReference>
<name>A0AAN9S7H5_PSOTE</name>
<proteinExistence type="inferred from homology"/>
<comment type="caution">
    <text evidence="2">The sequence shown here is derived from an EMBL/GenBank/DDBJ whole genome shotgun (WGS) entry which is preliminary data.</text>
</comment>
<dbReference type="Gene3D" id="3.40.50.2000">
    <property type="entry name" value="Glycogen Phosphorylase B"/>
    <property type="match status" value="1"/>
</dbReference>
<comment type="similarity">
    <text evidence="1">Belongs to the UDP-glycosyltransferase family.</text>
</comment>
<gene>
    <name evidence="2" type="ORF">VNO78_25746</name>
</gene>
<dbReference type="GO" id="GO:0080043">
    <property type="term" value="F:quercetin 3-O-glucosyltransferase activity"/>
    <property type="evidence" value="ECO:0007669"/>
    <property type="project" value="TreeGrafter"/>
</dbReference>
<dbReference type="PANTHER" id="PTHR11926:SF1392">
    <property type="entry name" value="GLYCOSYLTRANSFERASE"/>
    <property type="match status" value="1"/>
</dbReference>
<dbReference type="Proteomes" id="UP001386955">
    <property type="component" value="Unassembled WGS sequence"/>
</dbReference>
<dbReference type="PANTHER" id="PTHR11926">
    <property type="entry name" value="GLUCOSYL/GLUCURONOSYL TRANSFERASES"/>
    <property type="match status" value="1"/>
</dbReference>
<evidence type="ECO:0000256" key="1">
    <source>
        <dbReference type="ARBA" id="ARBA00009995"/>
    </source>
</evidence>
<reference evidence="2 3" key="1">
    <citation type="submission" date="2024-01" db="EMBL/GenBank/DDBJ databases">
        <title>The genomes of 5 underutilized Papilionoideae crops provide insights into root nodulation and disease resistanc.</title>
        <authorList>
            <person name="Jiang F."/>
        </authorList>
    </citation>
    <scope>NUCLEOTIDE SEQUENCE [LARGE SCALE GENOMIC DNA]</scope>
    <source>
        <strain evidence="2">DUOXIRENSHENG_FW03</strain>
        <tissue evidence="2">Leaves</tissue>
    </source>
</reference>
<dbReference type="SUPFAM" id="SSF53756">
    <property type="entry name" value="UDP-Glycosyltransferase/glycogen phosphorylase"/>
    <property type="match status" value="1"/>
</dbReference>
<organism evidence="2 3">
    <name type="scientific">Psophocarpus tetragonolobus</name>
    <name type="common">Winged bean</name>
    <name type="synonym">Dolichos tetragonolobus</name>
    <dbReference type="NCBI Taxonomy" id="3891"/>
    <lineage>
        <taxon>Eukaryota</taxon>
        <taxon>Viridiplantae</taxon>
        <taxon>Streptophyta</taxon>
        <taxon>Embryophyta</taxon>
        <taxon>Tracheophyta</taxon>
        <taxon>Spermatophyta</taxon>
        <taxon>Magnoliopsida</taxon>
        <taxon>eudicotyledons</taxon>
        <taxon>Gunneridae</taxon>
        <taxon>Pentapetalae</taxon>
        <taxon>rosids</taxon>
        <taxon>fabids</taxon>
        <taxon>Fabales</taxon>
        <taxon>Fabaceae</taxon>
        <taxon>Papilionoideae</taxon>
        <taxon>50 kb inversion clade</taxon>
        <taxon>NPAAA clade</taxon>
        <taxon>indigoferoid/millettioid clade</taxon>
        <taxon>Phaseoleae</taxon>
        <taxon>Psophocarpus</taxon>
    </lineage>
</organism>
<accession>A0AAN9S7H5</accession>
<evidence type="ECO:0000313" key="3">
    <source>
        <dbReference type="Proteomes" id="UP001386955"/>
    </source>
</evidence>
<dbReference type="EMBL" id="JAYMYS010000006">
    <property type="protein sequence ID" value="KAK7390441.1"/>
    <property type="molecule type" value="Genomic_DNA"/>
</dbReference>
<protein>
    <submittedName>
        <fullName evidence="2">Uncharacterized protein</fullName>
    </submittedName>
</protein>
<sequence length="151" mass="17245">MFNLSKLLSHRGHKVTFINTHHNHNRFLQFTDIASFQTQFPNLHFASITDGLSQNHPPKGTPIDYYQRLMSHSARSLVAKEFGELLLRLVEKNEQWQPPSCIIADGLMSTIVNGGTRVWGSMDYFPNVQCHLHLGHYPCEQTSKGRNTPSE</sequence>